<dbReference type="AlphaFoldDB" id="A0A0C2MF37"/>
<keyword evidence="2" id="KW-0175">Coiled coil</keyword>
<feature type="coiled-coil region" evidence="2">
    <location>
        <begin position="12"/>
        <end position="46"/>
    </location>
</feature>
<evidence type="ECO:0000313" key="3">
    <source>
        <dbReference type="EMBL" id="KII62989.1"/>
    </source>
</evidence>
<dbReference type="PANTHER" id="PTHR10476">
    <property type="entry name" value="CHARGED MULTIVESICULAR BODY PROTEIN"/>
    <property type="match status" value="1"/>
</dbReference>
<keyword evidence="4" id="KW-1185">Reference proteome</keyword>
<dbReference type="EMBL" id="JWZT01004829">
    <property type="protein sequence ID" value="KII62989.1"/>
    <property type="molecule type" value="Genomic_DNA"/>
</dbReference>
<name>A0A0C2MF37_THEKT</name>
<evidence type="ECO:0000256" key="1">
    <source>
        <dbReference type="ARBA" id="ARBA00006190"/>
    </source>
</evidence>
<proteinExistence type="inferred from homology"/>
<evidence type="ECO:0000256" key="2">
    <source>
        <dbReference type="SAM" id="Coils"/>
    </source>
</evidence>
<reference evidence="3 4" key="1">
    <citation type="journal article" date="2014" name="Genome Biol. Evol.">
        <title>The genome of the myxosporean Thelohanellus kitauei shows adaptations to nutrient acquisition within its fish host.</title>
        <authorList>
            <person name="Yang Y."/>
            <person name="Xiong J."/>
            <person name="Zhou Z."/>
            <person name="Huo F."/>
            <person name="Miao W."/>
            <person name="Ran C."/>
            <person name="Liu Y."/>
            <person name="Zhang J."/>
            <person name="Feng J."/>
            <person name="Wang M."/>
            <person name="Wang M."/>
            <person name="Wang L."/>
            <person name="Yao B."/>
        </authorList>
    </citation>
    <scope>NUCLEOTIDE SEQUENCE [LARGE SCALE GENOMIC DNA]</scope>
    <source>
        <strain evidence="3">Wuqing</strain>
    </source>
</reference>
<gene>
    <name evidence="3" type="ORF">RF11_11160</name>
</gene>
<dbReference type="OrthoDB" id="10252926at2759"/>
<protein>
    <submittedName>
        <fullName evidence="3">Charged multivesicular body protein 2a</fullName>
    </submittedName>
</protein>
<dbReference type="Pfam" id="PF03357">
    <property type="entry name" value="Snf7"/>
    <property type="match status" value="1"/>
</dbReference>
<comment type="caution">
    <text evidence="3">The sequence shown here is derived from an EMBL/GenBank/DDBJ whole genome shotgun (WGS) entry which is preliminary data.</text>
</comment>
<organism evidence="3 4">
    <name type="scientific">Thelohanellus kitauei</name>
    <name type="common">Myxosporean</name>
    <dbReference type="NCBI Taxonomy" id="669202"/>
    <lineage>
        <taxon>Eukaryota</taxon>
        <taxon>Metazoa</taxon>
        <taxon>Cnidaria</taxon>
        <taxon>Myxozoa</taxon>
        <taxon>Myxosporea</taxon>
        <taxon>Bivalvulida</taxon>
        <taxon>Platysporina</taxon>
        <taxon>Myxobolidae</taxon>
        <taxon>Thelohanellus</taxon>
    </lineage>
</organism>
<dbReference type="Gene3D" id="6.10.140.1230">
    <property type="match status" value="1"/>
</dbReference>
<dbReference type="GO" id="GO:0007034">
    <property type="term" value="P:vacuolar transport"/>
    <property type="evidence" value="ECO:0007669"/>
    <property type="project" value="InterPro"/>
</dbReference>
<comment type="similarity">
    <text evidence="1">Belongs to the SNF7 family.</text>
</comment>
<sequence>MAFLFGHRVKPEEVLRKNLNALRCTERELNRQLMVLQEEEKKIAREIKTLGRKGEIEPIKIMARNMVKTRRQIKKFNLMKTNIQGLCIEIRTMKSTNQMANAMSGVAKVSVD</sequence>
<dbReference type="InterPro" id="IPR005024">
    <property type="entry name" value="Snf7_fam"/>
</dbReference>
<dbReference type="OMA" id="QMANAMS"/>
<dbReference type="Proteomes" id="UP000031668">
    <property type="component" value="Unassembled WGS sequence"/>
</dbReference>
<accession>A0A0C2MF37</accession>
<evidence type="ECO:0000313" key="4">
    <source>
        <dbReference type="Proteomes" id="UP000031668"/>
    </source>
</evidence>